<proteinExistence type="predicted"/>
<keyword evidence="3" id="KW-1185">Reference proteome</keyword>
<dbReference type="EMBL" id="JAWXYG010000013">
    <property type="protein sequence ID" value="KAK4256373.1"/>
    <property type="molecule type" value="Genomic_DNA"/>
</dbReference>
<comment type="caution">
    <text evidence="2">The sequence shown here is derived from an EMBL/GenBank/DDBJ whole genome shotgun (WGS) entry which is preliminary data.</text>
</comment>
<sequence length="225" mass="25136">MKMETQVAARYLPFYKKVSCLHHLPPQSCMLPQKFDPLPHTFLSLRANTLSTLQCMPISKSRPSLQICLAGGSGMMENNNEDSPWKAMEKFKGRSIEELLQEQIQKQKYDNGSSGVKPPRGGGGGGSGGSGDGGFSGKSNETLQVVLATIGFLVLYIYDITGEELTKLVKDYISYLHSGKQSVRLKRAMFKWERLCRSVTEKVVDRHLLQKAMLKRNYLQAKSSE</sequence>
<accession>A0AAE1MBD5</accession>
<organism evidence="2 3">
    <name type="scientific">Acacia crassicarpa</name>
    <name type="common">northern wattle</name>
    <dbReference type="NCBI Taxonomy" id="499986"/>
    <lineage>
        <taxon>Eukaryota</taxon>
        <taxon>Viridiplantae</taxon>
        <taxon>Streptophyta</taxon>
        <taxon>Embryophyta</taxon>
        <taxon>Tracheophyta</taxon>
        <taxon>Spermatophyta</taxon>
        <taxon>Magnoliopsida</taxon>
        <taxon>eudicotyledons</taxon>
        <taxon>Gunneridae</taxon>
        <taxon>Pentapetalae</taxon>
        <taxon>rosids</taxon>
        <taxon>fabids</taxon>
        <taxon>Fabales</taxon>
        <taxon>Fabaceae</taxon>
        <taxon>Caesalpinioideae</taxon>
        <taxon>mimosoid clade</taxon>
        <taxon>Acacieae</taxon>
        <taxon>Acacia</taxon>
    </lineage>
</organism>
<gene>
    <name evidence="2" type="ORF">QN277_009248</name>
</gene>
<dbReference type="Proteomes" id="UP001293593">
    <property type="component" value="Unassembled WGS sequence"/>
</dbReference>
<dbReference type="PANTHER" id="PTHR35483">
    <property type="entry name" value="NUCLEUSENVELOPE PROTEIN"/>
    <property type="match status" value="1"/>
</dbReference>
<evidence type="ECO:0000256" key="1">
    <source>
        <dbReference type="SAM" id="MobiDB-lite"/>
    </source>
</evidence>
<reference evidence="2" key="1">
    <citation type="submission" date="2023-10" db="EMBL/GenBank/DDBJ databases">
        <title>Chromosome-level genome of the transformable northern wattle, Acacia crassicarpa.</title>
        <authorList>
            <person name="Massaro I."/>
            <person name="Sinha N.R."/>
            <person name="Poethig S."/>
            <person name="Leichty A.R."/>
        </authorList>
    </citation>
    <scope>NUCLEOTIDE SEQUENCE</scope>
    <source>
        <strain evidence="2">Acra3RX</strain>
        <tissue evidence="2">Leaf</tissue>
    </source>
</reference>
<dbReference type="AlphaFoldDB" id="A0AAE1MBD5"/>
<feature type="compositionally biased region" description="Gly residues" evidence="1">
    <location>
        <begin position="120"/>
        <end position="135"/>
    </location>
</feature>
<dbReference type="PANTHER" id="PTHR35483:SF1">
    <property type="entry name" value="GLYCINE-RICH PROTEIN-RELATED"/>
    <property type="match status" value="1"/>
</dbReference>
<protein>
    <submittedName>
        <fullName evidence="2">Uncharacterized protein</fullName>
    </submittedName>
</protein>
<feature type="region of interest" description="Disordered" evidence="1">
    <location>
        <begin position="107"/>
        <end position="135"/>
    </location>
</feature>
<evidence type="ECO:0000313" key="3">
    <source>
        <dbReference type="Proteomes" id="UP001293593"/>
    </source>
</evidence>
<name>A0AAE1MBD5_9FABA</name>
<evidence type="ECO:0000313" key="2">
    <source>
        <dbReference type="EMBL" id="KAK4256373.1"/>
    </source>
</evidence>
<dbReference type="GO" id="GO:0009507">
    <property type="term" value="C:chloroplast"/>
    <property type="evidence" value="ECO:0007669"/>
    <property type="project" value="TreeGrafter"/>
</dbReference>
<feature type="compositionally biased region" description="Low complexity" evidence="1">
    <location>
        <begin position="107"/>
        <end position="119"/>
    </location>
</feature>